<comment type="caution">
    <text evidence="9">The sequence shown here is derived from an EMBL/GenBank/DDBJ whole genome shotgun (WGS) entry which is preliminary data.</text>
</comment>
<dbReference type="Proteomes" id="UP001500945">
    <property type="component" value="Unassembled WGS sequence"/>
</dbReference>
<evidence type="ECO:0000256" key="6">
    <source>
        <dbReference type="ARBA" id="ARBA00023136"/>
    </source>
</evidence>
<feature type="transmembrane region" description="Helical" evidence="7">
    <location>
        <begin position="319"/>
        <end position="341"/>
    </location>
</feature>
<dbReference type="InterPro" id="IPR050545">
    <property type="entry name" value="Mycobact_MmpL"/>
</dbReference>
<accession>A0ABP8K8B6</accession>
<keyword evidence="3" id="KW-1003">Cell membrane</keyword>
<feature type="domain" description="SSD" evidence="8">
    <location>
        <begin position="243"/>
        <end position="369"/>
    </location>
</feature>
<comment type="similarity">
    <text evidence="2">Belongs to the resistance-nodulation-cell division (RND) (TC 2.A.6) family. MmpL subfamily.</text>
</comment>
<dbReference type="InterPro" id="IPR000731">
    <property type="entry name" value="SSD"/>
</dbReference>
<reference evidence="10" key="1">
    <citation type="journal article" date="2019" name="Int. J. Syst. Evol. Microbiol.">
        <title>The Global Catalogue of Microorganisms (GCM) 10K type strain sequencing project: providing services to taxonomists for standard genome sequencing and annotation.</title>
        <authorList>
            <consortium name="The Broad Institute Genomics Platform"/>
            <consortium name="The Broad Institute Genome Sequencing Center for Infectious Disease"/>
            <person name="Wu L."/>
            <person name="Ma J."/>
        </authorList>
    </citation>
    <scope>NUCLEOTIDE SEQUENCE [LARGE SCALE GENOMIC DNA]</scope>
    <source>
        <strain evidence="10">JCM 17809</strain>
    </source>
</reference>
<name>A0ABP8K8B6_9MICO</name>
<feature type="transmembrane region" description="Helical" evidence="7">
    <location>
        <begin position="260"/>
        <end position="280"/>
    </location>
</feature>
<feature type="transmembrane region" description="Helical" evidence="7">
    <location>
        <begin position="210"/>
        <end position="229"/>
    </location>
</feature>
<sequence length="734" mass="77160">MTTPDPRHGALLRRWGRLVARRARAVVVGWLVFIVAGFAVALGALGTPSLFDRLDSGEIVVDGENQQGRDLLAEGGGSGFSTYTQTLTGVDLADPAVATAATVAVRDLTAIEHVESAVNPFVVPEGPTSPQALRFVLDGDPASGGFATVVTFDPDNTAEDEAAATEEVDVVLDTLAAQTGATGDQRGGLRALVDRIIEQVKIDGQRGEGIALPVSFLVMVVVFGGFVAAGFPVLGAVASIAGALASLLGLSYVLDLDASVVNVVTVLGLGLCIDYGLLVVSRFREELRALLRGAPVSETTRDQVMAATASTMDRAGRTVVFSAITVAISLAGLLVLEIPFIRAVSVAGVSVVLIALAVALTLIPALCALGARRLLRKGTESAADVGVFSRLAEVVHRMPWAVIAVVSGLLVVMALPTLRLELTSSGPELLPKGTPERVFYEDFRAGYPLLAGAEVLVVTRAPVAEVEAWASTLGERPGVESVDPVRTLERGVSTVGIQTGDSGTGDASRALVDSLRTDRPPFEAFVVGQASGIVDFRATVAERAWWAVGLVVLATLVLLFLMTGSVVIPVKALVMNVLSLGAALGVTVWIFEDGHLEELLRFTSTGAVENTIPLLVLAFGFGLSMDYEVFLLSRIVELHEQGYDTRTAVTLGLQRSGRIITSAALLMVIVFAGFAAGDLLVMKQMGVALVLAITIDATLVRMLLVPATMSVLGSANWWAPRPLRRLHERWGITE</sequence>
<dbReference type="Gene3D" id="1.20.1640.10">
    <property type="entry name" value="Multidrug efflux transporter AcrB transmembrane domain"/>
    <property type="match status" value="2"/>
</dbReference>
<organism evidence="9 10">
    <name type="scientific">Fodinibacter luteus</name>
    <dbReference type="NCBI Taxonomy" id="552064"/>
    <lineage>
        <taxon>Bacteria</taxon>
        <taxon>Bacillati</taxon>
        <taxon>Actinomycetota</taxon>
        <taxon>Actinomycetes</taxon>
        <taxon>Micrococcales</taxon>
        <taxon>Intrasporangiaceae</taxon>
        <taxon>Fodinibacter (ex Wang et al. 2009)</taxon>
    </lineage>
</organism>
<feature type="transmembrane region" description="Helical" evidence="7">
    <location>
        <begin position="657"/>
        <end position="676"/>
    </location>
</feature>
<keyword evidence="6 7" id="KW-0472">Membrane</keyword>
<dbReference type="InterPro" id="IPR004869">
    <property type="entry name" value="MMPL_dom"/>
</dbReference>
<evidence type="ECO:0000313" key="10">
    <source>
        <dbReference type="Proteomes" id="UP001500945"/>
    </source>
</evidence>
<dbReference type="PANTHER" id="PTHR33406:SF11">
    <property type="entry name" value="MEMBRANE PROTEIN SCO6666-RELATED"/>
    <property type="match status" value="1"/>
</dbReference>
<evidence type="ECO:0000256" key="3">
    <source>
        <dbReference type="ARBA" id="ARBA00022475"/>
    </source>
</evidence>
<keyword evidence="4 7" id="KW-0812">Transmembrane</keyword>
<evidence type="ECO:0000256" key="2">
    <source>
        <dbReference type="ARBA" id="ARBA00010157"/>
    </source>
</evidence>
<feature type="transmembrane region" description="Helical" evidence="7">
    <location>
        <begin position="544"/>
        <end position="561"/>
    </location>
</feature>
<dbReference type="RefSeq" id="WP_345203500.1">
    <property type="nucleotide sequence ID" value="NZ_BAABGM010000008.1"/>
</dbReference>
<feature type="transmembrane region" description="Helical" evidence="7">
    <location>
        <begin position="398"/>
        <end position="418"/>
    </location>
</feature>
<evidence type="ECO:0000256" key="4">
    <source>
        <dbReference type="ARBA" id="ARBA00022692"/>
    </source>
</evidence>
<dbReference type="SUPFAM" id="SSF82866">
    <property type="entry name" value="Multidrug efflux transporter AcrB transmembrane domain"/>
    <property type="match status" value="2"/>
</dbReference>
<feature type="transmembrane region" description="Helical" evidence="7">
    <location>
        <begin position="23"/>
        <end position="45"/>
    </location>
</feature>
<evidence type="ECO:0000256" key="7">
    <source>
        <dbReference type="SAM" id="Phobius"/>
    </source>
</evidence>
<proteinExistence type="inferred from homology"/>
<keyword evidence="5 7" id="KW-1133">Transmembrane helix</keyword>
<evidence type="ECO:0000313" key="9">
    <source>
        <dbReference type="EMBL" id="GAA4401983.1"/>
    </source>
</evidence>
<feature type="transmembrane region" description="Helical" evidence="7">
    <location>
        <begin position="573"/>
        <end position="591"/>
    </location>
</feature>
<evidence type="ECO:0000256" key="1">
    <source>
        <dbReference type="ARBA" id="ARBA00004651"/>
    </source>
</evidence>
<dbReference type="EMBL" id="BAABGM010000008">
    <property type="protein sequence ID" value="GAA4401983.1"/>
    <property type="molecule type" value="Genomic_DNA"/>
</dbReference>
<evidence type="ECO:0000256" key="5">
    <source>
        <dbReference type="ARBA" id="ARBA00022989"/>
    </source>
</evidence>
<evidence type="ECO:0000259" key="8">
    <source>
        <dbReference type="PROSITE" id="PS50156"/>
    </source>
</evidence>
<comment type="subcellular location">
    <subcellularLocation>
        <location evidence="1">Cell membrane</location>
        <topology evidence="1">Multi-pass membrane protein</topology>
    </subcellularLocation>
</comment>
<gene>
    <name evidence="9" type="ORF">GCM10023168_12050</name>
</gene>
<feature type="transmembrane region" description="Helical" evidence="7">
    <location>
        <begin position="688"/>
        <end position="719"/>
    </location>
</feature>
<protein>
    <submittedName>
        <fullName evidence="9">MMPL family transporter</fullName>
    </submittedName>
</protein>
<dbReference type="PROSITE" id="PS50156">
    <property type="entry name" value="SSD"/>
    <property type="match status" value="1"/>
</dbReference>
<dbReference type="Pfam" id="PF03176">
    <property type="entry name" value="MMPL"/>
    <property type="match status" value="2"/>
</dbReference>
<feature type="transmembrane region" description="Helical" evidence="7">
    <location>
        <begin position="347"/>
        <end position="371"/>
    </location>
</feature>
<feature type="transmembrane region" description="Helical" evidence="7">
    <location>
        <begin position="236"/>
        <end position="254"/>
    </location>
</feature>
<keyword evidence="10" id="KW-1185">Reference proteome</keyword>
<dbReference type="PANTHER" id="PTHR33406">
    <property type="entry name" value="MEMBRANE PROTEIN MJ1562-RELATED"/>
    <property type="match status" value="1"/>
</dbReference>
<feature type="transmembrane region" description="Helical" evidence="7">
    <location>
        <begin position="611"/>
        <end position="636"/>
    </location>
</feature>